<sequence length="176" mass="18955">MDLYDQLSYSISSSSSSSSSSSPSPSLPLSASKTDSLYSPSYFLANLEALPNSLASALALVFNPLNSSLKEALTALLENTSNNFNPLLTPPMTMFPLTSTSGAKEVVKTLPTPKSRERTMEGPWFSEVGNFHNLTTFSPIAEVINNSGMWLLICKEEIPASWAWSVHSGLASLRTS</sequence>
<reference evidence="2" key="1">
    <citation type="journal article" date="2021" name="Open Biol.">
        <title>Shared evolutionary footprints suggest mitochondrial oxidative damage underlies multiple complex I losses in fungi.</title>
        <authorList>
            <person name="Schikora-Tamarit M.A."/>
            <person name="Marcet-Houben M."/>
            <person name="Nosek J."/>
            <person name="Gabaldon T."/>
        </authorList>
    </citation>
    <scope>NUCLEOTIDE SEQUENCE</scope>
    <source>
        <strain evidence="2">CBS2887</strain>
    </source>
</reference>
<dbReference type="EMBL" id="JAEUBG010003954">
    <property type="protein sequence ID" value="KAH3682087.1"/>
    <property type="molecule type" value="Genomic_DNA"/>
</dbReference>
<gene>
    <name evidence="2" type="ORF">WICPIJ_006956</name>
</gene>
<evidence type="ECO:0000256" key="1">
    <source>
        <dbReference type="SAM" id="MobiDB-lite"/>
    </source>
</evidence>
<feature type="region of interest" description="Disordered" evidence="1">
    <location>
        <begin position="1"/>
        <end position="30"/>
    </location>
</feature>
<proteinExistence type="predicted"/>
<comment type="caution">
    <text evidence="2">The sequence shown here is derived from an EMBL/GenBank/DDBJ whole genome shotgun (WGS) entry which is preliminary data.</text>
</comment>
<dbReference type="AlphaFoldDB" id="A0A9P8Q1G7"/>
<protein>
    <submittedName>
        <fullName evidence="2">Uncharacterized protein</fullName>
    </submittedName>
</protein>
<dbReference type="Proteomes" id="UP000774326">
    <property type="component" value="Unassembled WGS sequence"/>
</dbReference>
<reference evidence="2" key="2">
    <citation type="submission" date="2021-01" db="EMBL/GenBank/DDBJ databases">
        <authorList>
            <person name="Schikora-Tamarit M.A."/>
        </authorList>
    </citation>
    <scope>NUCLEOTIDE SEQUENCE</scope>
    <source>
        <strain evidence="2">CBS2887</strain>
    </source>
</reference>
<feature type="compositionally biased region" description="Low complexity" evidence="1">
    <location>
        <begin position="7"/>
        <end position="30"/>
    </location>
</feature>
<accession>A0A9P8Q1G7</accession>
<evidence type="ECO:0000313" key="3">
    <source>
        <dbReference type="Proteomes" id="UP000774326"/>
    </source>
</evidence>
<name>A0A9P8Q1G7_WICPI</name>
<keyword evidence="3" id="KW-1185">Reference proteome</keyword>
<evidence type="ECO:0000313" key="2">
    <source>
        <dbReference type="EMBL" id="KAH3682087.1"/>
    </source>
</evidence>
<dbReference type="OrthoDB" id="10548053at2759"/>
<organism evidence="2 3">
    <name type="scientific">Wickerhamomyces pijperi</name>
    <name type="common">Yeast</name>
    <name type="synonym">Pichia pijperi</name>
    <dbReference type="NCBI Taxonomy" id="599730"/>
    <lineage>
        <taxon>Eukaryota</taxon>
        <taxon>Fungi</taxon>
        <taxon>Dikarya</taxon>
        <taxon>Ascomycota</taxon>
        <taxon>Saccharomycotina</taxon>
        <taxon>Saccharomycetes</taxon>
        <taxon>Phaffomycetales</taxon>
        <taxon>Wickerhamomycetaceae</taxon>
        <taxon>Wickerhamomyces</taxon>
    </lineage>
</organism>